<keyword evidence="2" id="KW-1185">Reference proteome</keyword>
<comment type="caution">
    <text evidence="1">The sequence shown here is derived from an EMBL/GenBank/DDBJ whole genome shotgun (WGS) entry which is preliminary data.</text>
</comment>
<dbReference type="Proteomes" id="UP001055811">
    <property type="component" value="Linkage Group LG07"/>
</dbReference>
<proteinExistence type="predicted"/>
<accession>A0ACB9AJM6</accession>
<protein>
    <submittedName>
        <fullName evidence="1">Uncharacterized protein</fullName>
    </submittedName>
</protein>
<evidence type="ECO:0000313" key="2">
    <source>
        <dbReference type="Proteomes" id="UP001055811"/>
    </source>
</evidence>
<reference evidence="1 2" key="2">
    <citation type="journal article" date="2022" name="Mol. Ecol. Resour.">
        <title>The genomes of chicory, endive, great burdock and yacon provide insights into Asteraceae paleo-polyploidization history and plant inulin production.</title>
        <authorList>
            <person name="Fan W."/>
            <person name="Wang S."/>
            <person name="Wang H."/>
            <person name="Wang A."/>
            <person name="Jiang F."/>
            <person name="Liu H."/>
            <person name="Zhao H."/>
            <person name="Xu D."/>
            <person name="Zhang Y."/>
        </authorList>
    </citation>
    <scope>NUCLEOTIDE SEQUENCE [LARGE SCALE GENOMIC DNA]</scope>
    <source>
        <strain evidence="2">cv. Punajuju</strain>
        <tissue evidence="1">Leaves</tissue>
    </source>
</reference>
<name>A0ACB9AJM6_CICIN</name>
<reference evidence="2" key="1">
    <citation type="journal article" date="2022" name="Mol. Ecol. Resour.">
        <title>The genomes of chicory, endive, great burdock and yacon provide insights into Asteraceae palaeo-polyploidization history and plant inulin production.</title>
        <authorList>
            <person name="Fan W."/>
            <person name="Wang S."/>
            <person name="Wang H."/>
            <person name="Wang A."/>
            <person name="Jiang F."/>
            <person name="Liu H."/>
            <person name="Zhao H."/>
            <person name="Xu D."/>
            <person name="Zhang Y."/>
        </authorList>
    </citation>
    <scope>NUCLEOTIDE SEQUENCE [LARGE SCALE GENOMIC DNA]</scope>
    <source>
        <strain evidence="2">cv. Punajuju</strain>
    </source>
</reference>
<gene>
    <name evidence="1" type="ORF">L2E82_40187</name>
</gene>
<evidence type="ECO:0000313" key="1">
    <source>
        <dbReference type="EMBL" id="KAI3710407.1"/>
    </source>
</evidence>
<sequence>MESSIILQSLILILLQFLCFTAGQINDFPFIRCKSIGTFTRNSTYETNLDTALASLSSTAATGYGFYNTSVGVTPNIVTAIALCRGDIESETCKDCIINSILLLRRNCAYEIRALVWNSNCTVRYSNRTYASVVDARPLIKLSSSVNASDIDAFSDALRDLAKRLRTEAAGGNSLRKFATGDIEFGTDSLKIYGLMQCSPDLSSFDCNSCLTAVFTESQTCCDGDIDVNIYFPSCNVRYSNASFYTDPPAITITVPPSTKSPATPGGRQKSSTTMYVIVPVACVLAGLLIIVFCFLTKVRRNKIAAKKKEAGTAFFSLLKSEKQNHSANVEQAGSGIILSYK</sequence>
<dbReference type="EMBL" id="CM042015">
    <property type="protein sequence ID" value="KAI3710407.1"/>
    <property type="molecule type" value="Genomic_DNA"/>
</dbReference>
<organism evidence="1 2">
    <name type="scientific">Cichorium intybus</name>
    <name type="common">Chicory</name>
    <dbReference type="NCBI Taxonomy" id="13427"/>
    <lineage>
        <taxon>Eukaryota</taxon>
        <taxon>Viridiplantae</taxon>
        <taxon>Streptophyta</taxon>
        <taxon>Embryophyta</taxon>
        <taxon>Tracheophyta</taxon>
        <taxon>Spermatophyta</taxon>
        <taxon>Magnoliopsida</taxon>
        <taxon>eudicotyledons</taxon>
        <taxon>Gunneridae</taxon>
        <taxon>Pentapetalae</taxon>
        <taxon>asterids</taxon>
        <taxon>campanulids</taxon>
        <taxon>Asterales</taxon>
        <taxon>Asteraceae</taxon>
        <taxon>Cichorioideae</taxon>
        <taxon>Cichorieae</taxon>
        <taxon>Cichoriinae</taxon>
        <taxon>Cichorium</taxon>
    </lineage>
</organism>